<proteinExistence type="predicted"/>
<evidence type="ECO:0000313" key="2">
    <source>
        <dbReference type="Proteomes" id="UP001328733"/>
    </source>
</evidence>
<sequence>MSEYQYYEFQAIDRSLTAEERATIDRLSRRVKSSATKASFIYSHGDFPGDPKDVLAAYFDIMYYIANWGTQQLLFRFPKSSIDPASIEPYLVEGCIELSFHKEWAILDWEFHQEEGFDYWIEGEGTLAELVDLRREILQQDYRGLYLAWLNAITVSEEYADIDPDSLEPPVPLGLQELSPAQKAFIHIFDVEESLVAIARSASTKQTAISEKSLLQAIPRLSTAEQRNFLERLAKGEPNLSIAFQQKLREIVAAPSTPDRTRRTVQELLDRSSEWTRETERQQKAEAKAKRIQDLQALAKREPQVWEEIEFLLQKTRAQNYDRAVQLLVQLRDLAELQNSLPSFQNKIEDIRERYSRRAGFLSRLRAASL</sequence>
<dbReference type="RefSeq" id="WP_332867311.1">
    <property type="nucleotide sequence ID" value="NZ_JBAFSM010000062.1"/>
</dbReference>
<reference evidence="1 2" key="1">
    <citation type="submission" date="2024-01" db="EMBL/GenBank/DDBJ databases">
        <title>Genomic insights into the taxonomy and metabolism of the cyanobacterium Pannus brasiliensis CCIBt3594.</title>
        <authorList>
            <person name="Machado M."/>
            <person name="Botero N.B."/>
            <person name="Andreote A.P.D."/>
            <person name="Feitosa A.M.T."/>
            <person name="Popin R."/>
            <person name="Sivonen K."/>
            <person name="Fiore M.F."/>
        </authorList>
    </citation>
    <scope>NUCLEOTIDE SEQUENCE [LARGE SCALE GENOMIC DNA]</scope>
    <source>
        <strain evidence="1 2">CCIBt3594</strain>
    </source>
</reference>
<dbReference type="EMBL" id="JBAFSM010000062">
    <property type="protein sequence ID" value="MEG3439834.1"/>
    <property type="molecule type" value="Genomic_DNA"/>
</dbReference>
<organism evidence="1 2">
    <name type="scientific">Pannus brasiliensis CCIBt3594</name>
    <dbReference type="NCBI Taxonomy" id="1427578"/>
    <lineage>
        <taxon>Bacteria</taxon>
        <taxon>Bacillati</taxon>
        <taxon>Cyanobacteriota</taxon>
        <taxon>Cyanophyceae</taxon>
        <taxon>Oscillatoriophycideae</taxon>
        <taxon>Chroococcales</taxon>
        <taxon>Microcystaceae</taxon>
        <taxon>Pannus</taxon>
    </lineage>
</organism>
<name>A0AAW9QX55_9CHRO</name>
<comment type="caution">
    <text evidence="1">The sequence shown here is derived from an EMBL/GenBank/DDBJ whole genome shotgun (WGS) entry which is preliminary data.</text>
</comment>
<keyword evidence="2" id="KW-1185">Reference proteome</keyword>
<gene>
    <name evidence="1" type="ORF">V0288_22085</name>
</gene>
<evidence type="ECO:0000313" key="1">
    <source>
        <dbReference type="EMBL" id="MEG3439834.1"/>
    </source>
</evidence>
<accession>A0AAW9QX55</accession>
<dbReference type="Proteomes" id="UP001328733">
    <property type="component" value="Unassembled WGS sequence"/>
</dbReference>
<dbReference type="AlphaFoldDB" id="A0AAW9QX55"/>
<protein>
    <submittedName>
        <fullName evidence="1">Uncharacterized protein</fullName>
    </submittedName>
</protein>